<dbReference type="STRING" id="115783.SAMN02745119_01384"/>
<accession>A0A1T4MTI3</accession>
<dbReference type="RefSeq" id="WP_161947441.1">
    <property type="nucleotide sequence ID" value="NZ_FUWR01000006.1"/>
</dbReference>
<dbReference type="Pfam" id="PF13489">
    <property type="entry name" value="Methyltransf_23"/>
    <property type="match status" value="1"/>
</dbReference>
<evidence type="ECO:0000313" key="2">
    <source>
        <dbReference type="Proteomes" id="UP000190102"/>
    </source>
</evidence>
<dbReference type="GO" id="GO:0032259">
    <property type="term" value="P:methylation"/>
    <property type="evidence" value="ECO:0007669"/>
    <property type="project" value="UniProtKB-KW"/>
</dbReference>
<reference evidence="2" key="1">
    <citation type="submission" date="2017-02" db="EMBL/GenBank/DDBJ databases">
        <authorList>
            <person name="Varghese N."/>
            <person name="Submissions S."/>
        </authorList>
    </citation>
    <scope>NUCLEOTIDE SEQUENCE [LARGE SCALE GENOMIC DNA]</scope>
    <source>
        <strain evidence="2">ATCC BAA-34</strain>
    </source>
</reference>
<dbReference type="Gene3D" id="3.40.50.150">
    <property type="entry name" value="Vaccinia Virus protein VP39"/>
    <property type="match status" value="1"/>
</dbReference>
<sequence>MLCSVCDSATVLFGEATVLARHKAVFVRCPKCGTLAIENPHWLHEAYSQAITVSDLGLVARNLDLSRIVRVLIRLFFNPAGRFLDCAGGYGLLVRLMRDAGFDFYWHDPYCTNLFASQFSQSTAGDGPFELVTAFEMLEHLESPVQEFDRMFSLSENILCTTLLLPEPAPKPQEWWYYGLEHGQHITFYTRRSLELIAERFGRRFYTNGSGMHLFSTQQHSQLLFGFLARHKVARLLAPWLGRPSLLQADFTRATGLTLDRRNV</sequence>
<dbReference type="GO" id="GO:0008168">
    <property type="term" value="F:methyltransferase activity"/>
    <property type="evidence" value="ECO:0007669"/>
    <property type="project" value="UniProtKB-KW"/>
</dbReference>
<evidence type="ECO:0000313" key="1">
    <source>
        <dbReference type="EMBL" id="SJZ69948.1"/>
    </source>
</evidence>
<dbReference type="SUPFAM" id="SSF53335">
    <property type="entry name" value="S-adenosyl-L-methionine-dependent methyltransferases"/>
    <property type="match status" value="1"/>
</dbReference>
<gene>
    <name evidence="1" type="ORF">SAMN02745119_01384</name>
</gene>
<protein>
    <submittedName>
        <fullName evidence="1">Methyltransferase domain-containing protein</fullName>
    </submittedName>
</protein>
<keyword evidence="1" id="KW-0808">Transferase</keyword>
<dbReference type="InterPro" id="IPR029063">
    <property type="entry name" value="SAM-dependent_MTases_sf"/>
</dbReference>
<proteinExistence type="predicted"/>
<keyword evidence="1" id="KW-0489">Methyltransferase</keyword>
<keyword evidence="2" id="KW-1185">Reference proteome</keyword>
<dbReference type="Proteomes" id="UP000190102">
    <property type="component" value="Unassembled WGS sequence"/>
</dbReference>
<dbReference type="EMBL" id="FUWR01000006">
    <property type="protein sequence ID" value="SJZ69948.1"/>
    <property type="molecule type" value="Genomic_DNA"/>
</dbReference>
<dbReference type="AlphaFoldDB" id="A0A1T4MTI3"/>
<name>A0A1T4MTI3_9BACT</name>
<organism evidence="1 2">
    <name type="scientific">Trichlorobacter thiogenes</name>
    <dbReference type="NCBI Taxonomy" id="115783"/>
    <lineage>
        <taxon>Bacteria</taxon>
        <taxon>Pseudomonadati</taxon>
        <taxon>Thermodesulfobacteriota</taxon>
        <taxon>Desulfuromonadia</taxon>
        <taxon>Geobacterales</taxon>
        <taxon>Geobacteraceae</taxon>
        <taxon>Trichlorobacter</taxon>
    </lineage>
</organism>